<evidence type="ECO:0000256" key="2">
    <source>
        <dbReference type="SAM" id="SignalP"/>
    </source>
</evidence>
<sequence>MIRAAAFAGLAFLASALGFIPTACSFLIGQGSLLGEVSPGWRWSAGRASWHGPAGGKKTGLTSLFMSDGGVGDGSAELVGALARLDRKWELQRKANPYGDWQKLVVGELSPKDPASSPSLEDFFGSVAMDGKPTEQFVYLLEPEPPTTPSCVLLFLGGAGLGQYPHIAYSELLKRVARRLNAAVICAPYQLGTNHFDIAKDSCEALQRAIILLEDERGYRPSLPKFLLAHSLGGKLGTISIAATGIGDEFQGIGFMSWNNYGMKDIVRQSRSFAKELGIAESFGSTPEGSEPMLDGILDFAEMAMGMVGIEFSPSPDDTERMMSMKYDEELQGKTRLFVFDEDDLDSSKSFVNVCQQAGGSGPTVSSLPGSHLTPVYLKFGVDELDLPEEARDIADEFTGGFQGASFGDENNLNAAVNEICGWVLGKPPSKEMSWGKAEDENQEDIWTGPRRLSGGVIDAEVES</sequence>
<gene>
    <name evidence="3" type="ORF">TDUB1175_LOCUS25982</name>
</gene>
<protein>
    <submittedName>
        <fullName evidence="3">Uncharacterized protein</fullName>
    </submittedName>
</protein>
<keyword evidence="2" id="KW-0732">Signal</keyword>
<dbReference type="InterPro" id="IPR010765">
    <property type="entry name" value="DUF1350"/>
</dbReference>
<evidence type="ECO:0000313" key="3">
    <source>
        <dbReference type="EMBL" id="CAD8327555.1"/>
    </source>
</evidence>
<feature type="signal peptide" evidence="2">
    <location>
        <begin position="1"/>
        <end position="18"/>
    </location>
</feature>
<dbReference type="AlphaFoldDB" id="A0A7R9WME0"/>
<organism evidence="3">
    <name type="scientific">Pseudictyota dubia</name>
    <dbReference type="NCBI Taxonomy" id="2749911"/>
    <lineage>
        <taxon>Eukaryota</taxon>
        <taxon>Sar</taxon>
        <taxon>Stramenopiles</taxon>
        <taxon>Ochrophyta</taxon>
        <taxon>Bacillariophyta</taxon>
        <taxon>Mediophyceae</taxon>
        <taxon>Biddulphiophycidae</taxon>
        <taxon>Eupodiscales</taxon>
        <taxon>Odontellaceae</taxon>
        <taxon>Pseudictyota</taxon>
    </lineage>
</organism>
<dbReference type="EMBL" id="HBED01051244">
    <property type="protein sequence ID" value="CAD8327555.1"/>
    <property type="molecule type" value="Transcribed_RNA"/>
</dbReference>
<evidence type="ECO:0000256" key="1">
    <source>
        <dbReference type="SAM" id="MobiDB-lite"/>
    </source>
</evidence>
<feature type="chain" id="PRO_5030984888" evidence="2">
    <location>
        <begin position="19"/>
        <end position="464"/>
    </location>
</feature>
<dbReference type="PANTHER" id="PTHR34127:SF1">
    <property type="entry name" value="OS04G0405600 PROTEIN"/>
    <property type="match status" value="1"/>
</dbReference>
<accession>A0A7R9WME0</accession>
<reference evidence="3" key="1">
    <citation type="submission" date="2021-01" db="EMBL/GenBank/DDBJ databases">
        <authorList>
            <person name="Corre E."/>
            <person name="Pelletier E."/>
            <person name="Niang G."/>
            <person name="Scheremetjew M."/>
            <person name="Finn R."/>
            <person name="Kale V."/>
            <person name="Holt S."/>
            <person name="Cochrane G."/>
            <person name="Meng A."/>
            <person name="Brown T."/>
            <person name="Cohen L."/>
        </authorList>
    </citation>
    <scope>NUCLEOTIDE SEQUENCE</scope>
    <source>
        <strain evidence="3">CCMP147</strain>
    </source>
</reference>
<name>A0A7R9WME0_9STRA</name>
<proteinExistence type="predicted"/>
<feature type="region of interest" description="Disordered" evidence="1">
    <location>
        <begin position="431"/>
        <end position="464"/>
    </location>
</feature>
<dbReference type="Pfam" id="PF07082">
    <property type="entry name" value="DUF1350"/>
    <property type="match status" value="1"/>
</dbReference>
<dbReference type="PANTHER" id="PTHR34127">
    <property type="entry name" value="OS04G0405600 PROTEIN"/>
    <property type="match status" value="1"/>
</dbReference>